<evidence type="ECO:0000256" key="10">
    <source>
        <dbReference type="RuleBase" id="RU000488"/>
    </source>
</evidence>
<evidence type="ECO:0000256" key="3">
    <source>
        <dbReference type="ARBA" id="ARBA00022448"/>
    </source>
</evidence>
<feature type="transmembrane region" description="Helical" evidence="11">
    <location>
        <begin position="66"/>
        <end position="84"/>
    </location>
</feature>
<evidence type="ECO:0000256" key="7">
    <source>
        <dbReference type="ARBA" id="ARBA00023128"/>
    </source>
</evidence>
<gene>
    <name evidence="12" type="ORF">WN55_00412</name>
</gene>
<evidence type="ECO:0000256" key="11">
    <source>
        <dbReference type="SAM" id="Phobius"/>
    </source>
</evidence>
<evidence type="ECO:0000256" key="1">
    <source>
        <dbReference type="ARBA" id="ARBA00004225"/>
    </source>
</evidence>
<keyword evidence="13" id="KW-1185">Reference proteome</keyword>
<evidence type="ECO:0000256" key="6">
    <source>
        <dbReference type="ARBA" id="ARBA00022989"/>
    </source>
</evidence>
<keyword evidence="8 9" id="KW-0472">Membrane</keyword>
<name>A0A154PHJ5_DUFNO</name>
<dbReference type="PANTHER" id="PTHR45624">
    <property type="entry name" value="MITOCHONDRIAL BASIC AMINO ACIDS TRANSPORTER-RELATED"/>
    <property type="match status" value="1"/>
</dbReference>
<keyword evidence="7" id="KW-0496">Mitochondrion</keyword>
<sequence length="249" mass="27446">MPDKYNGTWDTIKKNISQEGPLSLYKGVIPPLATVVPIFAIGFLGYGFGKDLVADPDQETLTGSQVLFAGLVSGASTTFITVPAERIKCLLQMQGNNTKKYNGFVDCGIKLWKEGGIRNLYIGTSATFLRDVPATGLYFCSYEQILRYLSVEPDKATWEPLLAGGCAGVVNWVVSMPFDTLKSKLQTASLGEYPRGLRSVYPAMVKKEGVSVLYRGIIPVLFRAFPANAACFWGYELCMDFLDKHIPWL</sequence>
<dbReference type="GO" id="GO:0031966">
    <property type="term" value="C:mitochondrial membrane"/>
    <property type="evidence" value="ECO:0007669"/>
    <property type="project" value="UniProtKB-SubCell"/>
</dbReference>
<keyword evidence="5" id="KW-0677">Repeat</keyword>
<feature type="repeat" description="Solcar" evidence="9">
    <location>
        <begin position="1"/>
        <end position="52"/>
    </location>
</feature>
<evidence type="ECO:0000313" key="12">
    <source>
        <dbReference type="EMBL" id="KZC10660.1"/>
    </source>
</evidence>
<keyword evidence="4 9" id="KW-0812">Transmembrane</keyword>
<dbReference type="PROSITE" id="PS50920">
    <property type="entry name" value="SOLCAR"/>
    <property type="match status" value="3"/>
</dbReference>
<dbReference type="Gene3D" id="1.50.40.10">
    <property type="entry name" value="Mitochondrial carrier domain"/>
    <property type="match status" value="1"/>
</dbReference>
<keyword evidence="3 10" id="KW-0813">Transport</keyword>
<dbReference type="GO" id="GO:0006839">
    <property type="term" value="P:mitochondrial transport"/>
    <property type="evidence" value="ECO:0007669"/>
    <property type="project" value="TreeGrafter"/>
</dbReference>
<dbReference type="SUPFAM" id="SSF103506">
    <property type="entry name" value="Mitochondrial carrier"/>
    <property type="match status" value="1"/>
</dbReference>
<evidence type="ECO:0000313" key="13">
    <source>
        <dbReference type="Proteomes" id="UP000076502"/>
    </source>
</evidence>
<evidence type="ECO:0000256" key="5">
    <source>
        <dbReference type="ARBA" id="ARBA00022737"/>
    </source>
</evidence>
<dbReference type="AlphaFoldDB" id="A0A154PHJ5"/>
<feature type="repeat" description="Solcar" evidence="9">
    <location>
        <begin position="155"/>
        <end position="241"/>
    </location>
</feature>
<proteinExistence type="inferred from homology"/>
<dbReference type="STRING" id="178035.A0A154PHJ5"/>
<dbReference type="OrthoDB" id="14252at2759"/>
<dbReference type="InterPro" id="IPR018108">
    <property type="entry name" value="MCP_transmembrane"/>
</dbReference>
<dbReference type="PANTHER" id="PTHR45624:SF4">
    <property type="entry name" value="CONGESTED-LIKE TRACHEA PROTEIN-RELATED"/>
    <property type="match status" value="1"/>
</dbReference>
<dbReference type="InterPro" id="IPR050567">
    <property type="entry name" value="Mitochondrial_Carrier"/>
</dbReference>
<dbReference type="GO" id="GO:1902603">
    <property type="term" value="P:carnitine transmembrane transport"/>
    <property type="evidence" value="ECO:0007669"/>
    <property type="project" value="TreeGrafter"/>
</dbReference>
<accession>A0A154PHJ5</accession>
<organism evidence="12 13">
    <name type="scientific">Dufourea novaeangliae</name>
    <name type="common">Sweat bee</name>
    <dbReference type="NCBI Taxonomy" id="178035"/>
    <lineage>
        <taxon>Eukaryota</taxon>
        <taxon>Metazoa</taxon>
        <taxon>Ecdysozoa</taxon>
        <taxon>Arthropoda</taxon>
        <taxon>Hexapoda</taxon>
        <taxon>Insecta</taxon>
        <taxon>Pterygota</taxon>
        <taxon>Neoptera</taxon>
        <taxon>Endopterygota</taxon>
        <taxon>Hymenoptera</taxon>
        <taxon>Apocrita</taxon>
        <taxon>Aculeata</taxon>
        <taxon>Apoidea</taxon>
        <taxon>Anthophila</taxon>
        <taxon>Halictidae</taxon>
        <taxon>Rophitinae</taxon>
        <taxon>Dufourea</taxon>
    </lineage>
</organism>
<reference evidence="12 13" key="1">
    <citation type="submission" date="2015-07" db="EMBL/GenBank/DDBJ databases">
        <title>The genome of Dufourea novaeangliae.</title>
        <authorList>
            <person name="Pan H."/>
            <person name="Kapheim K."/>
        </authorList>
    </citation>
    <scope>NUCLEOTIDE SEQUENCE [LARGE SCALE GENOMIC DNA]</scope>
    <source>
        <strain evidence="12">0120121106</strain>
        <tissue evidence="12">Whole body</tissue>
    </source>
</reference>
<protein>
    <submittedName>
        <fullName evidence="12">Mitochondrial carnitine/acylcarnitine carrier protein</fullName>
    </submittedName>
</protein>
<dbReference type="InterPro" id="IPR023395">
    <property type="entry name" value="MCP_dom_sf"/>
</dbReference>
<evidence type="ECO:0000256" key="8">
    <source>
        <dbReference type="ARBA" id="ARBA00023136"/>
    </source>
</evidence>
<comment type="subcellular location">
    <subcellularLocation>
        <location evidence="1">Mitochondrion membrane</location>
        <topology evidence="1">Multi-pass membrane protein</topology>
    </subcellularLocation>
</comment>
<evidence type="ECO:0000256" key="4">
    <source>
        <dbReference type="ARBA" id="ARBA00022692"/>
    </source>
</evidence>
<feature type="repeat" description="Solcar" evidence="9">
    <location>
        <begin position="61"/>
        <end position="148"/>
    </location>
</feature>
<dbReference type="GO" id="GO:0015227">
    <property type="term" value="F:O-acyl-L-carnitine transmembrane transporter activity"/>
    <property type="evidence" value="ECO:0007669"/>
    <property type="project" value="TreeGrafter"/>
</dbReference>
<evidence type="ECO:0000256" key="2">
    <source>
        <dbReference type="ARBA" id="ARBA00006375"/>
    </source>
</evidence>
<keyword evidence="6 11" id="KW-1133">Transmembrane helix</keyword>
<comment type="similarity">
    <text evidence="2 10">Belongs to the mitochondrial carrier (TC 2.A.29) family.</text>
</comment>
<dbReference type="EMBL" id="KQ434893">
    <property type="protein sequence ID" value="KZC10660.1"/>
    <property type="molecule type" value="Genomic_DNA"/>
</dbReference>
<feature type="transmembrane region" description="Helical" evidence="11">
    <location>
        <begin position="23"/>
        <end position="46"/>
    </location>
</feature>
<evidence type="ECO:0000256" key="9">
    <source>
        <dbReference type="PROSITE-ProRule" id="PRU00282"/>
    </source>
</evidence>
<dbReference type="Proteomes" id="UP000076502">
    <property type="component" value="Unassembled WGS sequence"/>
</dbReference>
<dbReference type="Pfam" id="PF00153">
    <property type="entry name" value="Mito_carr"/>
    <property type="match status" value="3"/>
</dbReference>